<evidence type="ECO:0000313" key="2">
    <source>
        <dbReference type="EMBL" id="QWQ21539.2"/>
    </source>
</evidence>
<protein>
    <submittedName>
        <fullName evidence="2">Contact-dependent growth inhibition system immunity protein</fullName>
    </submittedName>
</protein>
<name>A0AAJ4NJZ0_PRORE</name>
<dbReference type="InterPro" id="IPR041129">
    <property type="entry name" value="CdiI_2"/>
</dbReference>
<proteinExistence type="predicted"/>
<dbReference type="Proteomes" id="UP000682358">
    <property type="component" value="Chromosome"/>
</dbReference>
<dbReference type="EMBL" id="CP076405">
    <property type="protein sequence ID" value="QWQ21539.2"/>
    <property type="molecule type" value="Genomic_DNA"/>
</dbReference>
<accession>A0AAJ4NJZ0</accession>
<dbReference type="Pfam" id="PF18593">
    <property type="entry name" value="CdiI_2"/>
    <property type="match status" value="1"/>
</dbReference>
<reference evidence="2" key="1">
    <citation type="submission" date="2021-06" db="EMBL/GenBank/DDBJ databases">
        <title>Emergence of genetically related NDM-1-producing Providencia rettgeri strains in Argentina.</title>
        <authorList>
            <person name="Pasteran F."/>
            <person name="Meo A."/>
            <person name="Gomez S."/>
            <person name="Derdoy L."/>
            <person name="Albronoz E."/>
            <person name="Faccone D."/>
            <person name="Guerriero L."/>
            <person name="Archuby D."/>
            <person name="Tarzia A."/>
            <person name="Lopez M."/>
            <person name="Corso A."/>
        </authorList>
    </citation>
    <scope>NUCLEOTIDE SEQUENCE</scope>
    <source>
        <strain evidence="2">PreM15628</strain>
    </source>
</reference>
<dbReference type="AlphaFoldDB" id="A0AAJ4NJZ0"/>
<sequence length="113" mass="13369">MNMEKINYLLGCYFHQDWYCEASSDIEVLNNFIKKETPESILRLKKELSDIVELGEELPESFLYEHNGYYSPSEDGLTVLQWFKKLNDALWNKENLDKRFSLKILLPLSQSDN</sequence>
<organism evidence="2 3">
    <name type="scientific">Providencia rettgeri</name>
    <dbReference type="NCBI Taxonomy" id="587"/>
    <lineage>
        <taxon>Bacteria</taxon>
        <taxon>Pseudomonadati</taxon>
        <taxon>Pseudomonadota</taxon>
        <taxon>Gammaproteobacteria</taxon>
        <taxon>Enterobacterales</taxon>
        <taxon>Morganellaceae</taxon>
        <taxon>Providencia</taxon>
    </lineage>
</organism>
<feature type="domain" description="CdiI immunity protein" evidence="1">
    <location>
        <begin position="3"/>
        <end position="90"/>
    </location>
</feature>
<gene>
    <name evidence="2" type="ORF">KOF27_04070</name>
</gene>
<evidence type="ECO:0000313" key="3">
    <source>
        <dbReference type="Proteomes" id="UP000682358"/>
    </source>
</evidence>
<evidence type="ECO:0000259" key="1">
    <source>
        <dbReference type="Pfam" id="PF18593"/>
    </source>
</evidence>